<comment type="caution">
    <text evidence="17">The sequence shown here is derived from an EMBL/GenBank/DDBJ whole genome shotgun (WGS) entry which is preliminary data.</text>
</comment>
<dbReference type="EMBL" id="JAIXMP010000014">
    <property type="protein sequence ID" value="KAI9262203.1"/>
    <property type="molecule type" value="Genomic_DNA"/>
</dbReference>
<dbReference type="GO" id="GO:0004677">
    <property type="term" value="F:DNA-dependent protein kinase activity"/>
    <property type="evidence" value="ECO:0007669"/>
    <property type="project" value="InterPro"/>
</dbReference>
<dbReference type="InterPro" id="IPR011009">
    <property type="entry name" value="Kinase-like_dom_sf"/>
</dbReference>
<evidence type="ECO:0000256" key="2">
    <source>
        <dbReference type="ARBA" id="ARBA00012513"/>
    </source>
</evidence>
<dbReference type="InterPro" id="IPR036940">
    <property type="entry name" value="PI3/4_kinase_cat_sf"/>
</dbReference>
<organism evidence="17 18">
    <name type="scientific">Phascolomyces articulosus</name>
    <dbReference type="NCBI Taxonomy" id="60185"/>
    <lineage>
        <taxon>Eukaryota</taxon>
        <taxon>Fungi</taxon>
        <taxon>Fungi incertae sedis</taxon>
        <taxon>Mucoromycota</taxon>
        <taxon>Mucoromycotina</taxon>
        <taxon>Mucoromycetes</taxon>
        <taxon>Mucorales</taxon>
        <taxon>Lichtheimiaceae</taxon>
        <taxon>Phascolomyces</taxon>
    </lineage>
</organism>
<reference evidence="17" key="2">
    <citation type="submission" date="2023-02" db="EMBL/GenBank/DDBJ databases">
        <authorList>
            <consortium name="DOE Joint Genome Institute"/>
            <person name="Mondo S.J."/>
            <person name="Chang Y."/>
            <person name="Wang Y."/>
            <person name="Ahrendt S."/>
            <person name="Andreopoulos W."/>
            <person name="Barry K."/>
            <person name="Beard J."/>
            <person name="Benny G.L."/>
            <person name="Blankenship S."/>
            <person name="Bonito G."/>
            <person name="Cuomo C."/>
            <person name="Desiro A."/>
            <person name="Gervers K.A."/>
            <person name="Hundley H."/>
            <person name="Kuo A."/>
            <person name="LaButti K."/>
            <person name="Lang B.F."/>
            <person name="Lipzen A."/>
            <person name="O'Donnell K."/>
            <person name="Pangilinan J."/>
            <person name="Reynolds N."/>
            <person name="Sandor L."/>
            <person name="Smith M.W."/>
            <person name="Tsang A."/>
            <person name="Grigoriev I.V."/>
            <person name="Stajich J.E."/>
            <person name="Spatafora J.W."/>
        </authorList>
    </citation>
    <scope>NUCLEOTIDE SEQUENCE</scope>
    <source>
        <strain evidence="17">RSA 2281</strain>
    </source>
</reference>
<evidence type="ECO:0000259" key="15">
    <source>
        <dbReference type="PROSITE" id="PS50290"/>
    </source>
</evidence>
<keyword evidence="4" id="KW-0723">Serine/threonine-protein kinase</keyword>
<keyword evidence="18" id="KW-1185">Reference proteome</keyword>
<evidence type="ECO:0000256" key="9">
    <source>
        <dbReference type="ARBA" id="ARBA00022777"/>
    </source>
</evidence>
<dbReference type="Gene3D" id="1.10.1070.11">
    <property type="entry name" value="Phosphatidylinositol 3-/4-kinase, catalytic domain"/>
    <property type="match status" value="1"/>
</dbReference>
<keyword evidence="11" id="KW-0234">DNA repair</keyword>
<keyword evidence="8" id="KW-0227">DNA damage</keyword>
<evidence type="ECO:0000256" key="14">
    <source>
        <dbReference type="ARBA" id="ARBA00048679"/>
    </source>
</evidence>
<sequence>MYEKLVALDIHGRESQIVRNFANKPEAELVGRELTSDVVLKTNEAKGKWELPSDNPLINETRLNYHRVAYNLLSMALMRTQKDERFFSGFLFKDTEDHRTWENIVDASVQLKFLPDLAKAMKMTWYEDSIRRKIKNERKDDEDKGNVRYMETLQTTTERLVYIQLYILISMKTLLIYFLKIYAVKTYDDMPEQEINSDTLFSSDEEQELMEVDQISENPCMKPFRNVIERLHTLTTKKILDRNEIPTEMPLWMKELHKTFTSPATSLHVRLFFAKAIILNAIPFEPYAQYWMRPLMQLVLDGNQYGHPMNYMVHSMAVIIEVWGQKVKMKKDNYNDRYLLYQYVDYLMGNVFYENIQVVKTNIQIIKDVFQNWGENIVVPTNTIYKELATERPKNGDAIGLQLAGIVLAHDMDPFYEGPEVNLDGLKEETFYKTISKSLMNPQRNIVQTQMVKVLYLVSQLYGDPRITALQIIAGGSEGIPDLFKSIQSKKLLKTLTRGDDKSQLCLIQILDKIANTLTLSQIDLTHLFFKFIQSVNNTVQKEKDKILGDKLKVLLLQGLVDSSDYIRNSVMAHIKTSYNLGDDIYERLNIVLGNLYLPEVEDKYLLYSTEIILDTTKHGDDYDVAIFKNPLPNAKFDKDYQRIDTSWQLRNPMSPLFVATQEPVWFTQDLDGGVRATQTTFQFSLTQQAAATEPGTLYVDLSQQATDDYRRRVGRRRVPPKEATQYDKATERIVNTTADSEAMHYSFVHDRRRKQARRTELLQKQARDKRVTMTRQYRFGELPDVQIRHSELVLPLQVLGRSDNDISRVLHALLSVSISHQAEIYRTKDGYMENIAKITHSNLEKSTEYYPPAIGSFLRICYEMPFAELSSSVIKMASQRSYNENIAIALLERHFLTYVQGDAEHPAKRSRTTKTAKLGRDKKQWIDLAQLYKSIDQPEIFQNLYQSHVASVEGSKVAIDYEIQGRYAEAVNYFVKAHDDHKEDVDPEEVELWMQEMLRCYEQLTEWQDMGAFVNGKFDGKFDTIWDDPEKDEYVKYFMRSYTKMRQGVVEDDGEFTPWTDDYPNPVLKFIASANEVPDRMKYLLHHVACDISLNSIWTNDYDRARFYTRQSYDSLLSVWTSLHPLAVNKRMAQLATLERTVELEDFLDVVSDLQRNAADIDKVTKYIRGLLQKYPDTRLDAMDVWDDIIDSRNLYLDELEGMQRTFKDRIPNQDIINDCKKQILKAMISAAKEQHNVNVLRSRFKRLDSLGIGKEEKVVMILKNRLLMAPMTNGKKEELSLISKMIGSIVKNEAAMKRGSFKHEFLLAAADAFELARRNVQEHPELSFTTLTASGALTTLHLQCIWKLAQYCDNALTVNEENQPSVKVSVIFYSRTVIDSYFKAMELGKTEAIERFPRLLELIERYPANGPEFKMKAESFGPVWMYIRWIPQMVAILDNPIGEYVFPAVYQIAKIYPNALYYAFRISNEHFSSIWDTLNNQTRDRILKIDEAVKSPIMERFIVELTRLTNPEHILGSFVEFIEDLGSLTKDFAVLHHSFLQELFGVNGSKISKINEITFRKLRNYSGVITEKLKKEGHKKPVDQLISYSPFLSEFQGIELDEELEVPGQYTGMRRPHPEDHARIVNFDQRLLVMSSIRKPKRLRIHGSDERDYYFLVKGGEDLRLDQRIQQLFGTMNDILFNDPYCVRHNVNIRTYKVVPMSTNVGVIEWISDTAPLGVCIKSVEENVCAQAVNTYGRFFHQFVTDKDKRGFCTAYIKAPRDRVVQNFQASGSFFRADILRDYFLRLAASPEAFLYLRDDFAHSLAAVSISGYVLGIGDRHLENFLVDTNSGKLVAIDFGHAFGSATEILQIPELMPFRLTRQLTSVFEPIGISGMLEIPMTHILQAFHDNKSVLLNTMDVFIKEPLLDWRKSAIRETKLRNPYSNSKGTGDTSSSAFDQKIAWFPQQKLETARNKLSLENPGYTMSQSVLRNINVEPYRIAMGKVARGDSQFNIRARIGEKCASVQEQVRCLIDLATDPHILGHTWAGWSPTM</sequence>
<gene>
    <name evidence="17" type="ORF">BDA99DRAFT_438677</name>
</gene>
<comment type="subcellular location">
    <subcellularLocation>
        <location evidence="1">Nucleus</location>
        <location evidence="1">Nucleolus</location>
    </subcellularLocation>
</comment>
<dbReference type="PROSITE" id="PS50290">
    <property type="entry name" value="PI3_4_KINASE_3"/>
    <property type="match status" value="1"/>
</dbReference>
<accession>A0AAD5JZJ0</accession>
<dbReference type="Pfam" id="PF02260">
    <property type="entry name" value="FATC"/>
    <property type="match status" value="1"/>
</dbReference>
<dbReference type="InterPro" id="IPR003151">
    <property type="entry name" value="PIK-rel_kinase_FAT"/>
</dbReference>
<dbReference type="Pfam" id="PF19704">
    <property type="entry name" value="DNAPKcs_CC5"/>
    <property type="match status" value="4"/>
</dbReference>
<dbReference type="Pfam" id="PF02259">
    <property type="entry name" value="FAT"/>
    <property type="match status" value="1"/>
</dbReference>
<name>A0AAD5JZJ0_9FUNG</name>
<dbReference type="InterPro" id="IPR018936">
    <property type="entry name" value="PI3/4_kinase_CS"/>
</dbReference>
<evidence type="ECO:0000256" key="1">
    <source>
        <dbReference type="ARBA" id="ARBA00004604"/>
    </source>
</evidence>
<dbReference type="Pfam" id="PF08163">
    <property type="entry name" value="DNAPKcs_CC3"/>
    <property type="match status" value="1"/>
</dbReference>
<dbReference type="GO" id="GO:0035556">
    <property type="term" value="P:intracellular signal transduction"/>
    <property type="evidence" value="ECO:0007669"/>
    <property type="project" value="UniProtKB-ARBA"/>
</dbReference>
<evidence type="ECO:0000256" key="12">
    <source>
        <dbReference type="ARBA" id="ARBA00023242"/>
    </source>
</evidence>
<evidence type="ECO:0000259" key="16">
    <source>
        <dbReference type="PROSITE" id="PS51190"/>
    </source>
</evidence>
<proteinExistence type="predicted"/>
<dbReference type="EC" id="2.7.11.1" evidence="2"/>
<dbReference type="InterPro" id="IPR000403">
    <property type="entry name" value="PI3/4_kinase_cat_dom"/>
</dbReference>
<evidence type="ECO:0000256" key="8">
    <source>
        <dbReference type="ARBA" id="ARBA00022763"/>
    </source>
</evidence>
<comment type="catalytic activity">
    <reaction evidence="14">
        <text>L-seryl-[protein] + ATP = O-phospho-L-seryl-[protein] + ADP + H(+)</text>
        <dbReference type="Rhea" id="RHEA:17989"/>
        <dbReference type="Rhea" id="RHEA-COMP:9863"/>
        <dbReference type="Rhea" id="RHEA-COMP:11604"/>
        <dbReference type="ChEBI" id="CHEBI:15378"/>
        <dbReference type="ChEBI" id="CHEBI:29999"/>
        <dbReference type="ChEBI" id="CHEBI:30616"/>
        <dbReference type="ChEBI" id="CHEBI:83421"/>
        <dbReference type="ChEBI" id="CHEBI:456216"/>
        <dbReference type="EC" id="2.7.11.1"/>
    </reaction>
</comment>
<feature type="domain" description="PI3K/PI4K catalytic" evidence="15">
    <location>
        <begin position="1629"/>
        <end position="1961"/>
    </location>
</feature>
<dbReference type="PROSITE" id="PS00916">
    <property type="entry name" value="PI3_4_KINASE_2"/>
    <property type="match status" value="1"/>
</dbReference>
<feature type="domain" description="FATC" evidence="16">
    <location>
        <begin position="2004"/>
        <end position="2036"/>
    </location>
</feature>
<evidence type="ECO:0000256" key="6">
    <source>
        <dbReference type="ARBA" id="ARBA00022679"/>
    </source>
</evidence>
<dbReference type="SMART" id="SM00146">
    <property type="entry name" value="PI3Kc"/>
    <property type="match status" value="1"/>
</dbReference>
<dbReference type="PANTHER" id="PTHR11139">
    <property type="entry name" value="ATAXIA TELANGIECTASIA MUTATED ATM -RELATED"/>
    <property type="match status" value="1"/>
</dbReference>
<dbReference type="InterPro" id="IPR003152">
    <property type="entry name" value="FATC_dom"/>
</dbReference>
<evidence type="ECO:0000256" key="7">
    <source>
        <dbReference type="ARBA" id="ARBA00022741"/>
    </source>
</evidence>
<evidence type="ECO:0000256" key="3">
    <source>
        <dbReference type="ARBA" id="ARBA00018077"/>
    </source>
</evidence>
<evidence type="ECO:0000256" key="5">
    <source>
        <dbReference type="ARBA" id="ARBA00022553"/>
    </source>
</evidence>
<evidence type="ECO:0000256" key="10">
    <source>
        <dbReference type="ARBA" id="ARBA00022840"/>
    </source>
</evidence>
<dbReference type="InterPro" id="IPR037706">
    <property type="entry name" value="DNA-PK_dom"/>
</dbReference>
<dbReference type="Pfam" id="PF00454">
    <property type="entry name" value="PI3_PI4_kinase"/>
    <property type="match status" value="1"/>
</dbReference>
<dbReference type="InterPro" id="IPR045581">
    <property type="entry name" value="DNAPKcs_CC5"/>
</dbReference>
<dbReference type="SUPFAM" id="SSF56112">
    <property type="entry name" value="Protein kinase-like (PK-like)"/>
    <property type="match status" value="1"/>
</dbReference>
<dbReference type="Gene3D" id="3.30.1010.10">
    <property type="entry name" value="Phosphatidylinositol 3-kinase Catalytic Subunit, Chain A, domain 4"/>
    <property type="match status" value="1"/>
</dbReference>
<comment type="catalytic activity">
    <reaction evidence="13">
        <text>L-threonyl-[protein] + ATP = O-phospho-L-threonyl-[protein] + ADP + H(+)</text>
        <dbReference type="Rhea" id="RHEA:46608"/>
        <dbReference type="Rhea" id="RHEA-COMP:11060"/>
        <dbReference type="Rhea" id="RHEA-COMP:11605"/>
        <dbReference type="ChEBI" id="CHEBI:15378"/>
        <dbReference type="ChEBI" id="CHEBI:30013"/>
        <dbReference type="ChEBI" id="CHEBI:30616"/>
        <dbReference type="ChEBI" id="CHEBI:61977"/>
        <dbReference type="ChEBI" id="CHEBI:456216"/>
        <dbReference type="EC" id="2.7.11.1"/>
    </reaction>
</comment>
<evidence type="ECO:0000256" key="13">
    <source>
        <dbReference type="ARBA" id="ARBA00047899"/>
    </source>
</evidence>
<dbReference type="SMART" id="SM01343">
    <property type="entry name" value="FATC"/>
    <property type="match status" value="1"/>
</dbReference>
<evidence type="ECO:0000313" key="18">
    <source>
        <dbReference type="Proteomes" id="UP001209540"/>
    </source>
</evidence>
<dbReference type="GO" id="GO:0005730">
    <property type="term" value="C:nucleolus"/>
    <property type="evidence" value="ECO:0007669"/>
    <property type="project" value="UniProtKB-SubCell"/>
</dbReference>
<keyword evidence="12" id="KW-0539">Nucleus</keyword>
<keyword evidence="9" id="KW-0418">Kinase</keyword>
<dbReference type="GO" id="GO:0000723">
    <property type="term" value="P:telomere maintenance"/>
    <property type="evidence" value="ECO:0007669"/>
    <property type="project" value="TreeGrafter"/>
</dbReference>
<dbReference type="SMART" id="SM01344">
    <property type="entry name" value="NUC194"/>
    <property type="match status" value="1"/>
</dbReference>
<keyword evidence="7" id="KW-0547">Nucleotide-binding</keyword>
<evidence type="ECO:0000256" key="4">
    <source>
        <dbReference type="ARBA" id="ARBA00022527"/>
    </source>
</evidence>
<keyword evidence="5" id="KW-0597">Phosphoprotein</keyword>
<protein>
    <recommendedName>
        <fullName evidence="3">DNA-dependent protein kinase catalytic subunit</fullName>
        <ecNumber evidence="2">2.7.11.1</ecNumber>
    </recommendedName>
</protein>
<evidence type="ECO:0000256" key="11">
    <source>
        <dbReference type="ARBA" id="ARBA00023204"/>
    </source>
</evidence>
<evidence type="ECO:0000313" key="17">
    <source>
        <dbReference type="EMBL" id="KAI9262203.1"/>
    </source>
</evidence>
<dbReference type="InterPro" id="IPR012582">
    <property type="entry name" value="DNAPKcs_CC3"/>
</dbReference>
<dbReference type="Proteomes" id="UP001209540">
    <property type="component" value="Unassembled WGS sequence"/>
</dbReference>
<keyword evidence="6" id="KW-0808">Transferase</keyword>
<dbReference type="CDD" id="cd05172">
    <property type="entry name" value="PIKKc_DNA-PK"/>
    <property type="match status" value="1"/>
</dbReference>
<dbReference type="PROSITE" id="PS51190">
    <property type="entry name" value="FATC"/>
    <property type="match status" value="1"/>
</dbReference>
<dbReference type="GO" id="GO:0005524">
    <property type="term" value="F:ATP binding"/>
    <property type="evidence" value="ECO:0007669"/>
    <property type="project" value="UniProtKB-KW"/>
</dbReference>
<dbReference type="PANTHER" id="PTHR11139:SF68">
    <property type="entry name" value="DNA-DEPENDENT PROTEIN KINASE CATALYTIC SUBUNIT"/>
    <property type="match status" value="1"/>
</dbReference>
<dbReference type="GO" id="GO:0006303">
    <property type="term" value="P:double-strand break repair via nonhomologous end joining"/>
    <property type="evidence" value="ECO:0007669"/>
    <property type="project" value="InterPro"/>
</dbReference>
<dbReference type="InterPro" id="IPR050517">
    <property type="entry name" value="DDR_Repair_Kinase"/>
</dbReference>
<keyword evidence="10" id="KW-0067">ATP-binding</keyword>
<reference evidence="17" key="1">
    <citation type="journal article" date="2022" name="IScience">
        <title>Evolution of zygomycete secretomes and the origins of terrestrial fungal ecologies.</title>
        <authorList>
            <person name="Chang Y."/>
            <person name="Wang Y."/>
            <person name="Mondo S."/>
            <person name="Ahrendt S."/>
            <person name="Andreopoulos W."/>
            <person name="Barry K."/>
            <person name="Beard J."/>
            <person name="Benny G.L."/>
            <person name="Blankenship S."/>
            <person name="Bonito G."/>
            <person name="Cuomo C."/>
            <person name="Desiro A."/>
            <person name="Gervers K.A."/>
            <person name="Hundley H."/>
            <person name="Kuo A."/>
            <person name="LaButti K."/>
            <person name="Lang B.F."/>
            <person name="Lipzen A."/>
            <person name="O'Donnell K."/>
            <person name="Pangilinan J."/>
            <person name="Reynolds N."/>
            <person name="Sandor L."/>
            <person name="Smith M.E."/>
            <person name="Tsang A."/>
            <person name="Grigoriev I.V."/>
            <person name="Stajich J.E."/>
            <person name="Spatafora J.W."/>
        </authorList>
    </citation>
    <scope>NUCLEOTIDE SEQUENCE</scope>
    <source>
        <strain evidence="17">RSA 2281</strain>
    </source>
</reference>